<feature type="domain" description="Outer membrane protein beta-barrel" evidence="7">
    <location>
        <begin position="41"/>
        <end position="275"/>
    </location>
</feature>
<comment type="subcellular location">
    <subcellularLocation>
        <location evidence="1">Cell outer membrane</location>
    </subcellularLocation>
</comment>
<evidence type="ECO:0000256" key="2">
    <source>
        <dbReference type="ARBA" id="ARBA00022729"/>
    </source>
</evidence>
<reference evidence="8 9" key="1">
    <citation type="submission" date="2018-06" db="EMBL/GenBank/DDBJ databases">
        <title>Comparative genomics of Bradyrhizobium nodulating Arachidis hypogaea.</title>
        <authorList>
            <person name="Li Y."/>
        </authorList>
    </citation>
    <scope>NUCLEOTIDE SEQUENCE [LARGE SCALE GENOMIC DNA]</scope>
    <source>
        <strain evidence="8 9">CCBAU 051107</strain>
    </source>
</reference>
<dbReference type="PANTHER" id="PTHR34001:SF3">
    <property type="entry name" value="BLL7405 PROTEIN"/>
    <property type="match status" value="1"/>
</dbReference>
<dbReference type="InterPro" id="IPR011250">
    <property type="entry name" value="OMP/PagP_B-barrel"/>
</dbReference>
<dbReference type="Gene3D" id="2.40.160.20">
    <property type="match status" value="1"/>
</dbReference>
<dbReference type="InterPro" id="IPR027385">
    <property type="entry name" value="Beta-barrel_OMP"/>
</dbReference>
<sequence>MPTKRFLEGALNKVALSILGLAALVTTPAIAADMAVKAPVVAAPPALGWTGFYIGGNIGGVSNSNSGTSNFTDTLANLSFPAGNRINATGFIGGAQAGYNWQFAPRWLVGIEADGDFTNAKYSFCRGTIAPGVCGDTGFGTDSLSSKTAWLSTVRGRFGTIAMDKFLIYVTGGAAWGRVDTTATQSCLVGGCGVSPLATAGTSSSSVTRSGWAAGLGGEWNIDGNWFARAEWLHVDLGNVTSSVSTAGFAGSTQTFSWSRGERFDQFRIGLDYRFWHG</sequence>
<keyword evidence="4" id="KW-0998">Cell outer membrane</keyword>
<dbReference type="Pfam" id="PF13505">
    <property type="entry name" value="OMP_b-brl"/>
    <property type="match status" value="1"/>
</dbReference>
<organism evidence="8 9">
    <name type="scientific">Bradyrhizobium arachidis</name>
    <dbReference type="NCBI Taxonomy" id="858423"/>
    <lineage>
        <taxon>Bacteria</taxon>
        <taxon>Pseudomonadati</taxon>
        <taxon>Pseudomonadota</taxon>
        <taxon>Alphaproteobacteria</taxon>
        <taxon>Hyphomicrobiales</taxon>
        <taxon>Nitrobacteraceae</taxon>
        <taxon>Bradyrhizobium</taxon>
    </lineage>
</organism>
<gene>
    <name evidence="8" type="ORF">WN72_29325</name>
</gene>
<dbReference type="InterPro" id="IPR051692">
    <property type="entry name" value="OMP-like"/>
</dbReference>
<name>A0AAE7NV01_9BRAD</name>
<dbReference type="Proteomes" id="UP000594015">
    <property type="component" value="Chromosome"/>
</dbReference>
<comment type="similarity">
    <text evidence="5">Belongs to the Omp25/RopB family.</text>
</comment>
<evidence type="ECO:0000313" key="8">
    <source>
        <dbReference type="EMBL" id="QOZ69960.1"/>
    </source>
</evidence>
<evidence type="ECO:0000256" key="3">
    <source>
        <dbReference type="ARBA" id="ARBA00023136"/>
    </source>
</evidence>
<evidence type="ECO:0000256" key="5">
    <source>
        <dbReference type="ARBA" id="ARBA00038306"/>
    </source>
</evidence>
<dbReference type="AlphaFoldDB" id="A0AAE7NV01"/>
<evidence type="ECO:0000256" key="6">
    <source>
        <dbReference type="SAM" id="SignalP"/>
    </source>
</evidence>
<keyword evidence="2 6" id="KW-0732">Signal</keyword>
<evidence type="ECO:0000313" key="9">
    <source>
        <dbReference type="Proteomes" id="UP000594015"/>
    </source>
</evidence>
<evidence type="ECO:0000259" key="7">
    <source>
        <dbReference type="Pfam" id="PF13505"/>
    </source>
</evidence>
<dbReference type="KEGG" id="barh:WN72_29325"/>
<accession>A0AAE7NV01</accession>
<feature type="signal peptide" evidence="6">
    <location>
        <begin position="1"/>
        <end position="31"/>
    </location>
</feature>
<evidence type="ECO:0000256" key="1">
    <source>
        <dbReference type="ARBA" id="ARBA00004442"/>
    </source>
</evidence>
<keyword evidence="3" id="KW-0472">Membrane</keyword>
<protein>
    <recommendedName>
        <fullName evidence="7">Outer membrane protein beta-barrel domain-containing protein</fullName>
    </recommendedName>
</protein>
<dbReference type="PANTHER" id="PTHR34001">
    <property type="entry name" value="BLL7405 PROTEIN"/>
    <property type="match status" value="1"/>
</dbReference>
<dbReference type="EMBL" id="CP030050">
    <property type="protein sequence ID" value="QOZ69960.1"/>
    <property type="molecule type" value="Genomic_DNA"/>
</dbReference>
<dbReference type="SUPFAM" id="SSF56925">
    <property type="entry name" value="OMPA-like"/>
    <property type="match status" value="1"/>
</dbReference>
<feature type="chain" id="PRO_5042004160" description="Outer membrane protein beta-barrel domain-containing protein" evidence="6">
    <location>
        <begin position="32"/>
        <end position="278"/>
    </location>
</feature>
<dbReference type="GO" id="GO:0009279">
    <property type="term" value="C:cell outer membrane"/>
    <property type="evidence" value="ECO:0007669"/>
    <property type="project" value="UniProtKB-SubCell"/>
</dbReference>
<proteinExistence type="inferred from homology"/>
<evidence type="ECO:0000256" key="4">
    <source>
        <dbReference type="ARBA" id="ARBA00023237"/>
    </source>
</evidence>